<dbReference type="Pfam" id="PF09588">
    <property type="entry name" value="YqaJ"/>
    <property type="match status" value="1"/>
</dbReference>
<gene>
    <name evidence="4" type="ORF">PR048_008767</name>
</gene>
<feature type="domain" description="Mutator-like transposase" evidence="3">
    <location>
        <begin position="101"/>
        <end position="263"/>
    </location>
</feature>
<dbReference type="InterPro" id="IPR051703">
    <property type="entry name" value="NF-kappa-B_Signaling_Reg"/>
</dbReference>
<evidence type="ECO:0000313" key="5">
    <source>
        <dbReference type="Proteomes" id="UP001159363"/>
    </source>
</evidence>
<dbReference type="CDD" id="cd22343">
    <property type="entry name" value="PDDEXK_lambda_exonuclease-like"/>
    <property type="match status" value="1"/>
</dbReference>
<dbReference type="SUPFAM" id="SSF52980">
    <property type="entry name" value="Restriction endonuclease-like"/>
    <property type="match status" value="1"/>
</dbReference>
<feature type="region of interest" description="Disordered" evidence="1">
    <location>
        <begin position="340"/>
        <end position="361"/>
    </location>
</feature>
<keyword evidence="5" id="KW-1185">Reference proteome</keyword>
<evidence type="ECO:0008006" key="6">
    <source>
        <dbReference type="Google" id="ProtNLM"/>
    </source>
</evidence>
<dbReference type="PANTHER" id="PTHR46609:SF8">
    <property type="entry name" value="YQAJ VIRAL RECOMBINASE DOMAIN-CONTAINING PROTEIN"/>
    <property type="match status" value="1"/>
</dbReference>
<feature type="region of interest" description="Disordered" evidence="1">
    <location>
        <begin position="39"/>
        <end position="68"/>
    </location>
</feature>
<evidence type="ECO:0000256" key="1">
    <source>
        <dbReference type="SAM" id="MobiDB-lite"/>
    </source>
</evidence>
<protein>
    <recommendedName>
        <fullName evidence="6">YqaJ viral recombinase domain-containing protein</fullName>
    </recommendedName>
</protein>
<dbReference type="Gene3D" id="3.90.320.10">
    <property type="match status" value="1"/>
</dbReference>
<evidence type="ECO:0000313" key="4">
    <source>
        <dbReference type="EMBL" id="KAJ8889269.1"/>
    </source>
</evidence>
<proteinExistence type="predicted"/>
<dbReference type="Pfam" id="PF20700">
    <property type="entry name" value="Mutator"/>
    <property type="match status" value="1"/>
</dbReference>
<sequence length="540" mass="61686">MTPTPLYTEVTTSAKSTSEQLPHTFLNTEASVAVGSVLGEEASTSSTTETSALNETSNEVKNNSMAEVSVQKKNEEQTLNDDQELSHEILICDPLAVKLDGRRLIYISFVLQQIKNMDNDETLFERGFKDMIVVNERRHGLKSFITMQCQMCKTEMNLCTDPPGKNNMDINTSAVSGTMSTRGGHAQLEETLSTMNIPCMSYKTFTKYHDFVADGWKQTAQEEMSIAAKEAAEEAIKRGHVDVDGVPILTVVVDGAWTKSPGKFSKTCQIKRKRKVRLNRERRNKRPKAKHSLFTEKYQYQATDKNYGPNAQTPDLSENELKEHKYEFLVRLCLSKEQRDQLERNTRQQNESPKELEEKRKRMTASNFGKICKRRPTTSCKILVRDLLYGTMKSTQAMLYGPFHEELALKAAEQTIGRELNKCGMFVDNEYTYIAATPGLTSDGKGLVEIKFPLKIANIHPKQAAKDGMLEYLKVTDDRIEINRRHSYHYQIQGQLRVTGKEYCLFGVWSSKGIEVLEIHRDEDFWKKDIEPYLIRFYVD</sequence>
<dbReference type="InterPro" id="IPR011335">
    <property type="entry name" value="Restrct_endonuc-II-like"/>
</dbReference>
<dbReference type="PANTHER" id="PTHR46609">
    <property type="entry name" value="EXONUCLEASE, PHAGE-TYPE/RECB, C-TERMINAL DOMAIN-CONTAINING PROTEIN"/>
    <property type="match status" value="1"/>
</dbReference>
<dbReference type="EMBL" id="JARBHB010000003">
    <property type="protein sequence ID" value="KAJ8889269.1"/>
    <property type="molecule type" value="Genomic_DNA"/>
</dbReference>
<dbReference type="InterPro" id="IPR011604">
    <property type="entry name" value="PDDEXK-like_dom_sf"/>
</dbReference>
<dbReference type="InterPro" id="IPR049012">
    <property type="entry name" value="Mutator_transp_dom"/>
</dbReference>
<dbReference type="Proteomes" id="UP001159363">
    <property type="component" value="Chromosome 3"/>
</dbReference>
<feature type="compositionally biased region" description="Low complexity" evidence="1">
    <location>
        <begin position="40"/>
        <end position="59"/>
    </location>
</feature>
<reference evidence="4 5" key="1">
    <citation type="submission" date="2023-02" db="EMBL/GenBank/DDBJ databases">
        <title>LHISI_Scaffold_Assembly.</title>
        <authorList>
            <person name="Stuart O.P."/>
            <person name="Cleave R."/>
            <person name="Magrath M.J.L."/>
            <person name="Mikheyev A.S."/>
        </authorList>
    </citation>
    <scope>NUCLEOTIDE SEQUENCE [LARGE SCALE GENOMIC DNA]</scope>
    <source>
        <strain evidence="4">Daus_M_001</strain>
        <tissue evidence="4">Leg muscle</tissue>
    </source>
</reference>
<feature type="compositionally biased region" description="Basic and acidic residues" evidence="1">
    <location>
        <begin position="340"/>
        <end position="360"/>
    </location>
</feature>
<evidence type="ECO:0000259" key="2">
    <source>
        <dbReference type="Pfam" id="PF09588"/>
    </source>
</evidence>
<name>A0ABQ9HYW9_9NEOP</name>
<accession>A0ABQ9HYW9</accession>
<comment type="caution">
    <text evidence="4">The sequence shown here is derived from an EMBL/GenBank/DDBJ whole genome shotgun (WGS) entry which is preliminary data.</text>
</comment>
<evidence type="ECO:0000259" key="3">
    <source>
        <dbReference type="Pfam" id="PF20700"/>
    </source>
</evidence>
<dbReference type="InterPro" id="IPR019080">
    <property type="entry name" value="YqaJ_viral_recombinase"/>
</dbReference>
<organism evidence="4 5">
    <name type="scientific">Dryococelus australis</name>
    <dbReference type="NCBI Taxonomy" id="614101"/>
    <lineage>
        <taxon>Eukaryota</taxon>
        <taxon>Metazoa</taxon>
        <taxon>Ecdysozoa</taxon>
        <taxon>Arthropoda</taxon>
        <taxon>Hexapoda</taxon>
        <taxon>Insecta</taxon>
        <taxon>Pterygota</taxon>
        <taxon>Neoptera</taxon>
        <taxon>Polyneoptera</taxon>
        <taxon>Phasmatodea</taxon>
        <taxon>Verophasmatodea</taxon>
        <taxon>Anareolatae</taxon>
        <taxon>Phasmatidae</taxon>
        <taxon>Eurycanthinae</taxon>
        <taxon>Dryococelus</taxon>
    </lineage>
</organism>
<feature type="domain" description="YqaJ viral recombinase" evidence="2">
    <location>
        <begin position="358"/>
        <end position="502"/>
    </location>
</feature>